<evidence type="ECO:0000259" key="1">
    <source>
        <dbReference type="PROSITE" id="PS51208"/>
    </source>
</evidence>
<dbReference type="InterPro" id="IPR012332">
    <property type="entry name" value="Autotransporter_pectin_lyase_C"/>
</dbReference>
<dbReference type="InterPro" id="IPR011050">
    <property type="entry name" value="Pectin_lyase_fold/virulence"/>
</dbReference>
<dbReference type="InterPro" id="IPR006315">
    <property type="entry name" value="OM_autotransptr_brl_dom"/>
</dbReference>
<dbReference type="EMBL" id="JAKNCT010000006">
    <property type="protein sequence ID" value="MCG5031040.1"/>
    <property type="molecule type" value="Genomic_DNA"/>
</dbReference>
<dbReference type="Pfam" id="PF03797">
    <property type="entry name" value="Autotransporter"/>
    <property type="match status" value="1"/>
</dbReference>
<name>A0ABS9MR15_9BURK</name>
<sequence>MSAIQPALGLQNIYSTGDSYDWASQIHEVTVQGDDIAIGEANAWNNGLFHIGTGTTQSVSIAKLGLSNSRADITGSVISINQITGSWGSSLDARAGTSMTLGSSADSKGQPLIAGGAGSSITLASGGSLVSYIEFSAQNGNSKEKPASLTLKTQDDIVQTLGAQTTRKGFSAIEHSSFEAVSENGSIVTNLGILASNDATVKLFARNGKVELTSGSIDLVENTYGQSSSVTVEARSLNIYQGSVQVSAPLGPDWSQAKPDKKTKFTFEGGSLSAKSISGIGATIAINAADSVTLTGLTGDKATVYALDTDLTLGGGSAQININGGIAVHAATDATSSVKIKGASIDIDPTAGSNALSVEVHGSGSTLEIGGQDSLVNITGRVFADSGTVVIDGSSVTSGHGSTGTSYPPEAVRTAQGGHVAIGHDTTGTVELTGRLLTSDGQSSLEVNGLDIKVNRTSLQSPYDEATLATTGTDTLRLGNLPSKTETQSLQVKGVAAANGGSIELYGDKITVDGGTERTMREYSRISLLSPDGKITAGDSRTSSVTLNGSVIGSAGTVDVYGESIHILAGQKNEIALIAGGGNKPFAGDITVGTAEDTRLIQIEGKIVSASRPVTLRSGGSLSISSDTDYAVESLSGAAYIGTDETGSVTIDQAVIARGAVLDIRGGNISLSTEKQQWAAHAGGAAVSLGSDATESLKVTGGLLADGSTLNALGRAIHIETVSGETAGQTNGSSLTIGDQKTQSATVSGSLQTYGGYLQVQGSTLELNANGAHQALLARGGAIDAGTDGAGSSLSIVGNVLALGAPIHLGSAQRDLASVSGELDANGGAISVQGRRIVLSDHGEAYAAHSNGSVIDVGTDGSDQIAATGTVLAENGDIHVGSKQTASVSLTGQAHALGSDITITAASVFLAGSGEEPAGLAENGGLLSLGGEKAGLVSISGTAAARKGGGVEIGGESSGANVSGNLEAESGGVIRARFNTAGSLLSGSVLSQGEGSEVTAQFHGGRFSGEVLAQDSGAVNLEFTGAGAQLEGSIEAHRNGTVQASFAEDAGFSGRAFTTNSNTATNLSFITGSYWNVTADSNVTSLTVDGTAAISLRGAASSLTVDQTLRGSGALFDLDLDASNKNNRSPSARSDYLYFSGSAEGSQKIDFDASSFRDLSEGDKLYFATAADSGLSFTSARNLTNLSFEGALYDYSYAIDRESSAQGNDWFFRMTGRRDNGSAEILSEYGMPGYLLGTEMDRLNKREGEAVHAPGSQAGLWVRTRYGQAAVSHVQNKYALLQLGADVNRVTESGRVTLGFAFDYTDDSLTFRRGDGDAYRYGVSFYDTWRNTSGWYADAVLRAGVISNRLQGASSGGQALNTRFHNSYGSASLEVGRKAELKGGFFIEPQAQFQISVIDGASFTTSSGVRGDEGSVVSAAGRAGFRAGRSLGTGALYLKGDVLHEFAGDRAMRATSLDGRETIRRSSDGSTTWYDAGLGANVNLGRRTFLWADAEGVFGGGYGSAWQVNAGVRWKF</sequence>
<feature type="domain" description="Autotransporter" evidence="1">
    <location>
        <begin position="1253"/>
        <end position="1516"/>
    </location>
</feature>
<evidence type="ECO:0000313" key="2">
    <source>
        <dbReference type="EMBL" id="MCG5031040.1"/>
    </source>
</evidence>
<gene>
    <name evidence="2" type="ORF">MAF45_06210</name>
</gene>
<dbReference type="Gene3D" id="2.40.128.130">
    <property type="entry name" value="Autotransporter beta-domain"/>
    <property type="match status" value="1"/>
</dbReference>
<proteinExistence type="predicted"/>
<comment type="caution">
    <text evidence="2">The sequence shown here is derived from an EMBL/GenBank/DDBJ whole genome shotgun (WGS) entry which is preliminary data.</text>
</comment>
<evidence type="ECO:0000313" key="3">
    <source>
        <dbReference type="Proteomes" id="UP001297600"/>
    </source>
</evidence>
<dbReference type="Gene3D" id="2.160.20.20">
    <property type="match status" value="1"/>
</dbReference>
<accession>A0ABS9MR15</accession>
<dbReference type="PROSITE" id="PS51208">
    <property type="entry name" value="AUTOTRANSPORTER"/>
    <property type="match status" value="1"/>
</dbReference>
<dbReference type="Proteomes" id="UP001297600">
    <property type="component" value="Unassembled WGS sequence"/>
</dbReference>
<dbReference type="SUPFAM" id="SSF103515">
    <property type="entry name" value="Autotransporter"/>
    <property type="match status" value="1"/>
</dbReference>
<dbReference type="InterPro" id="IPR005546">
    <property type="entry name" value="Autotransporte_beta"/>
</dbReference>
<keyword evidence="3" id="KW-1185">Reference proteome</keyword>
<dbReference type="SMART" id="SM00869">
    <property type="entry name" value="Autotransporter"/>
    <property type="match status" value="1"/>
</dbReference>
<dbReference type="InterPro" id="IPR036709">
    <property type="entry name" value="Autotransporte_beta_dom_sf"/>
</dbReference>
<dbReference type="SUPFAM" id="SSF51126">
    <property type="entry name" value="Pectin lyase-like"/>
    <property type="match status" value="1"/>
</dbReference>
<protein>
    <submittedName>
        <fullName evidence="2">Autotransporter outer membrane beta-barrel domain-containing protein</fullName>
    </submittedName>
</protein>
<organism evidence="2 3">
    <name type="scientific">Mesosutterella porci</name>
    <dbReference type="NCBI Taxonomy" id="2915351"/>
    <lineage>
        <taxon>Bacteria</taxon>
        <taxon>Pseudomonadati</taxon>
        <taxon>Pseudomonadota</taxon>
        <taxon>Betaproteobacteria</taxon>
        <taxon>Burkholderiales</taxon>
        <taxon>Sutterellaceae</taxon>
        <taxon>Mesosutterella</taxon>
    </lineage>
</organism>
<reference evidence="2 3" key="1">
    <citation type="submission" date="2022-02" db="EMBL/GenBank/DDBJ databases">
        <title>Mesosutterella porci, a novel member of the family Sutterellaceae from pig feces.</title>
        <authorList>
            <person name="Wylensek D."/>
            <person name="Clavel T."/>
        </authorList>
    </citation>
    <scope>NUCLEOTIDE SEQUENCE [LARGE SCALE GENOMIC DNA]</scope>
    <source>
        <strain evidence="3">oilRF-744-wt-GAM-9</strain>
    </source>
</reference>
<dbReference type="NCBIfam" id="TIGR01414">
    <property type="entry name" value="autotrans_barl"/>
    <property type="match status" value="1"/>
</dbReference>